<evidence type="ECO:0000313" key="2">
    <source>
        <dbReference type="Proteomes" id="UP000311919"/>
    </source>
</evidence>
<accession>A0A4Z2CKM9</accession>
<gene>
    <name evidence="1" type="ORF">EWB00_001518</name>
</gene>
<feature type="non-terminal residue" evidence="1">
    <location>
        <position position="52"/>
    </location>
</feature>
<dbReference type="Proteomes" id="UP000311919">
    <property type="component" value="Unassembled WGS sequence"/>
</dbReference>
<sequence>MRHRHLEERHPVPGQASHHLFVHDEEALMCFNWRGARGHLLISLTCKENRQS</sequence>
<name>A0A4Z2CKM9_SCHJA</name>
<organism evidence="1 2">
    <name type="scientific">Schistosoma japonicum</name>
    <name type="common">Blood fluke</name>
    <dbReference type="NCBI Taxonomy" id="6182"/>
    <lineage>
        <taxon>Eukaryota</taxon>
        <taxon>Metazoa</taxon>
        <taxon>Spiralia</taxon>
        <taxon>Lophotrochozoa</taxon>
        <taxon>Platyhelminthes</taxon>
        <taxon>Trematoda</taxon>
        <taxon>Digenea</taxon>
        <taxon>Strigeidida</taxon>
        <taxon>Schistosomatoidea</taxon>
        <taxon>Schistosomatidae</taxon>
        <taxon>Schistosoma</taxon>
    </lineage>
</organism>
<reference evidence="1 2" key="1">
    <citation type="submission" date="2019-03" db="EMBL/GenBank/DDBJ databases">
        <title>An improved genome assembly of the fluke Schistosoma japonicum.</title>
        <authorList>
            <person name="Hu W."/>
            <person name="Luo F."/>
            <person name="Yin M."/>
            <person name="Mo X."/>
            <person name="Sun C."/>
            <person name="Wu Q."/>
            <person name="Zhu B."/>
            <person name="Xiang M."/>
            <person name="Wang J."/>
            <person name="Wang Y."/>
            <person name="Zhang T."/>
            <person name="Xu B."/>
            <person name="Zheng H."/>
            <person name="Feng Z."/>
        </authorList>
    </citation>
    <scope>NUCLEOTIDE SEQUENCE [LARGE SCALE GENOMIC DNA]</scope>
    <source>
        <strain evidence="1">HuSjv2</strain>
        <tissue evidence="1">Worms</tissue>
    </source>
</reference>
<dbReference type="AlphaFoldDB" id="A0A4Z2CKM9"/>
<comment type="caution">
    <text evidence="1">The sequence shown here is derived from an EMBL/GenBank/DDBJ whole genome shotgun (WGS) entry which is preliminary data.</text>
</comment>
<protein>
    <submittedName>
        <fullName evidence="1">Uncharacterized protein</fullName>
    </submittedName>
</protein>
<proteinExistence type="predicted"/>
<evidence type="ECO:0000313" key="1">
    <source>
        <dbReference type="EMBL" id="TNN04574.1"/>
    </source>
</evidence>
<keyword evidence="2" id="KW-1185">Reference proteome</keyword>
<dbReference type="EMBL" id="SKCS01001418">
    <property type="protein sequence ID" value="TNN04574.1"/>
    <property type="molecule type" value="Genomic_DNA"/>
</dbReference>